<evidence type="ECO:0000313" key="2">
    <source>
        <dbReference type="EMBL" id="QUB85855.1"/>
    </source>
</evidence>
<organism evidence="1 3">
    <name type="scientific">Prevotella fusca JCM 17724</name>
    <dbReference type="NCBI Taxonomy" id="1236517"/>
    <lineage>
        <taxon>Bacteria</taxon>
        <taxon>Pseudomonadati</taxon>
        <taxon>Bacteroidota</taxon>
        <taxon>Bacteroidia</taxon>
        <taxon>Bacteroidales</taxon>
        <taxon>Prevotellaceae</taxon>
        <taxon>Prevotella</taxon>
    </lineage>
</organism>
<dbReference type="AlphaFoldDB" id="A0A0K1NMX0"/>
<reference evidence="1 3" key="1">
    <citation type="submission" date="2015-07" db="EMBL/GenBank/DDBJ databases">
        <authorList>
            <person name="Noorani M."/>
        </authorList>
    </citation>
    <scope>NUCLEOTIDE SEQUENCE [LARGE SCALE GENOMIC DNA]</scope>
    <source>
        <strain evidence="1 3">W1435</strain>
    </source>
</reference>
<dbReference type="KEGG" id="pfus:ADJ77_10590"/>
<keyword evidence="4" id="KW-1185">Reference proteome</keyword>
<name>A0A0K1NMX0_9BACT</name>
<dbReference type="EMBL" id="CP072369">
    <property type="protein sequence ID" value="QUB85855.1"/>
    <property type="molecule type" value="Genomic_DNA"/>
</dbReference>
<proteinExistence type="predicted"/>
<gene>
    <name evidence="1" type="ORF">ADJ77_10590</name>
    <name evidence="2" type="ORF">J5A51_00820</name>
</gene>
<evidence type="ECO:0000313" key="3">
    <source>
        <dbReference type="Proteomes" id="UP000060345"/>
    </source>
</evidence>
<dbReference type="Proteomes" id="UP000682005">
    <property type="component" value="Chromosome 2"/>
</dbReference>
<protein>
    <submittedName>
        <fullName evidence="1">Uncharacterized protein</fullName>
    </submittedName>
</protein>
<dbReference type="RefSeq" id="WP_025079244.1">
    <property type="nucleotide sequence ID" value="NZ_BAKO01000068.1"/>
</dbReference>
<dbReference type="EMBL" id="CP012075">
    <property type="protein sequence ID" value="AKU70238.1"/>
    <property type="molecule type" value="Genomic_DNA"/>
</dbReference>
<accession>A0A0K1NMX0</accession>
<sequence length="74" mass="8570">MLQLNLNWKLHLKDAVGVSAHAHSKVHTDTYKKIVYDRLKDINDKDQFEEELMKIGDELIAGTFNTSIPQRFSL</sequence>
<dbReference type="OrthoDB" id="4981820at2"/>
<evidence type="ECO:0000313" key="1">
    <source>
        <dbReference type="EMBL" id="AKU70238.1"/>
    </source>
</evidence>
<evidence type="ECO:0000313" key="4">
    <source>
        <dbReference type="Proteomes" id="UP000682005"/>
    </source>
</evidence>
<reference evidence="2 4" key="2">
    <citation type="submission" date="2021-03" db="EMBL/GenBank/DDBJ databases">
        <title>Human Oral Microbial Genomes.</title>
        <authorList>
            <person name="Johnston C.D."/>
            <person name="Chen T."/>
            <person name="Dewhirst F.E."/>
        </authorList>
    </citation>
    <scope>NUCLEOTIDE SEQUENCE [LARGE SCALE GENOMIC DNA]</scope>
    <source>
        <strain evidence="2 4">W1435</strain>
    </source>
</reference>
<dbReference type="Proteomes" id="UP000060345">
    <property type="component" value="Chromosome 2"/>
</dbReference>